<reference evidence="3 4" key="1">
    <citation type="submission" date="2024-04" db="EMBL/GenBank/DDBJ databases">
        <authorList>
            <person name="Fracassetti M."/>
        </authorList>
    </citation>
    <scope>NUCLEOTIDE SEQUENCE [LARGE SCALE GENOMIC DNA]</scope>
</reference>
<keyword evidence="1" id="KW-0175">Coiled coil</keyword>
<dbReference type="PANTHER" id="PTHR33735">
    <property type="entry name" value="EXPRESSED PROTEIN"/>
    <property type="match status" value="1"/>
</dbReference>
<dbReference type="PANTHER" id="PTHR33735:SF14">
    <property type="entry name" value="PHAGE CAPSID SCAFFOLDING PROTEIN (GPO) SERINE PEPTIDASE"/>
    <property type="match status" value="1"/>
</dbReference>
<evidence type="ECO:0000256" key="1">
    <source>
        <dbReference type="SAM" id="Coils"/>
    </source>
</evidence>
<evidence type="ECO:0000256" key="2">
    <source>
        <dbReference type="SAM" id="MobiDB-lite"/>
    </source>
</evidence>
<feature type="compositionally biased region" description="Low complexity" evidence="2">
    <location>
        <begin position="71"/>
        <end position="81"/>
    </location>
</feature>
<feature type="region of interest" description="Disordered" evidence="2">
    <location>
        <begin position="32"/>
        <end position="84"/>
    </location>
</feature>
<dbReference type="EMBL" id="OZ034818">
    <property type="protein sequence ID" value="CAL1389012.1"/>
    <property type="molecule type" value="Genomic_DNA"/>
</dbReference>
<dbReference type="AlphaFoldDB" id="A0AAV2ETI0"/>
<evidence type="ECO:0000313" key="3">
    <source>
        <dbReference type="EMBL" id="CAL1389012.1"/>
    </source>
</evidence>
<dbReference type="Proteomes" id="UP001497516">
    <property type="component" value="Chromosome 5"/>
</dbReference>
<organism evidence="3 4">
    <name type="scientific">Linum trigynum</name>
    <dbReference type="NCBI Taxonomy" id="586398"/>
    <lineage>
        <taxon>Eukaryota</taxon>
        <taxon>Viridiplantae</taxon>
        <taxon>Streptophyta</taxon>
        <taxon>Embryophyta</taxon>
        <taxon>Tracheophyta</taxon>
        <taxon>Spermatophyta</taxon>
        <taxon>Magnoliopsida</taxon>
        <taxon>eudicotyledons</taxon>
        <taxon>Gunneridae</taxon>
        <taxon>Pentapetalae</taxon>
        <taxon>rosids</taxon>
        <taxon>fabids</taxon>
        <taxon>Malpighiales</taxon>
        <taxon>Linaceae</taxon>
        <taxon>Linum</taxon>
    </lineage>
</organism>
<accession>A0AAV2ETI0</accession>
<evidence type="ECO:0000313" key="4">
    <source>
        <dbReference type="Proteomes" id="UP001497516"/>
    </source>
</evidence>
<keyword evidence="4" id="KW-1185">Reference proteome</keyword>
<feature type="coiled-coil region" evidence="1">
    <location>
        <begin position="122"/>
        <end position="196"/>
    </location>
</feature>
<dbReference type="Gene3D" id="1.10.287.950">
    <property type="entry name" value="Methyl-accepting chemotaxis protein"/>
    <property type="match status" value="1"/>
</dbReference>
<gene>
    <name evidence="3" type="ORF">LTRI10_LOCUS29902</name>
</gene>
<name>A0AAV2ETI0_9ROSI</name>
<protein>
    <submittedName>
        <fullName evidence="3">Uncharacterized protein</fullName>
    </submittedName>
</protein>
<sequence>MLAANSSPVFTVAMQHVVISDDSAGSCRRMKNNTTQVTVPARRPQGLDLHHHARSNTSSNRDVVVYSNVDSGGPVSSPTPGSSGGSDWRGWLIGVIMSFLLPFWRNQLWSLKKIQASVESVVETIEEVVEAVEEVAEKVEEVAEQIEENLPEGELKELLEDVEQAADKAAKAADVAQQVLTKVQAMEDQVESYIDKAPANKNQKTKVN</sequence>
<proteinExistence type="predicted"/>